<dbReference type="AlphaFoldDB" id="A0A2A2KHQ1"/>
<dbReference type="EMBL" id="LIAE01008578">
    <property type="protein sequence ID" value="PAV73524.1"/>
    <property type="molecule type" value="Genomic_DNA"/>
</dbReference>
<comment type="caution">
    <text evidence="2">The sequence shown here is derived from an EMBL/GenBank/DDBJ whole genome shotgun (WGS) entry which is preliminary data.</text>
</comment>
<accession>A0A2A2KHQ1</accession>
<feature type="compositionally biased region" description="Basic and acidic residues" evidence="1">
    <location>
        <begin position="122"/>
        <end position="156"/>
    </location>
</feature>
<reference evidence="2 3" key="1">
    <citation type="journal article" date="2017" name="Curr. Biol.">
        <title>Genome architecture and evolution of a unichromosomal asexual nematode.</title>
        <authorList>
            <person name="Fradin H."/>
            <person name="Zegar C."/>
            <person name="Gutwein M."/>
            <person name="Lucas J."/>
            <person name="Kovtun M."/>
            <person name="Corcoran D."/>
            <person name="Baugh L.R."/>
            <person name="Kiontke K."/>
            <person name="Gunsalus K."/>
            <person name="Fitch D.H."/>
            <person name="Piano F."/>
        </authorList>
    </citation>
    <scope>NUCLEOTIDE SEQUENCE [LARGE SCALE GENOMIC DNA]</scope>
    <source>
        <strain evidence="2">PF1309</strain>
    </source>
</reference>
<evidence type="ECO:0000313" key="2">
    <source>
        <dbReference type="EMBL" id="PAV73524.1"/>
    </source>
</evidence>
<evidence type="ECO:0000256" key="1">
    <source>
        <dbReference type="SAM" id="MobiDB-lite"/>
    </source>
</evidence>
<proteinExistence type="predicted"/>
<keyword evidence="3" id="KW-1185">Reference proteome</keyword>
<dbReference type="Proteomes" id="UP000218231">
    <property type="component" value="Unassembled WGS sequence"/>
</dbReference>
<sequence length="169" mass="18482">MFRQHRIADLRGRAQQGEFGILHLRQHRHDLQAGGWQFAAEDAAPPQAAGISDGGGDECEGERGPGHAPIGREPDAEHVDRQDDEQHHRGDPPRLARAIAVDEHAHPPPVPADDPGDGGEQAGDHREAERERHGGARDHPAHQRGEGGMADRRHVRCRGEAQARLFDEG</sequence>
<protein>
    <submittedName>
        <fullName evidence="2">Uncharacterized protein</fullName>
    </submittedName>
</protein>
<evidence type="ECO:0000313" key="3">
    <source>
        <dbReference type="Proteomes" id="UP000218231"/>
    </source>
</evidence>
<gene>
    <name evidence="2" type="ORF">WR25_22611</name>
</gene>
<organism evidence="2 3">
    <name type="scientific">Diploscapter pachys</name>
    <dbReference type="NCBI Taxonomy" id="2018661"/>
    <lineage>
        <taxon>Eukaryota</taxon>
        <taxon>Metazoa</taxon>
        <taxon>Ecdysozoa</taxon>
        <taxon>Nematoda</taxon>
        <taxon>Chromadorea</taxon>
        <taxon>Rhabditida</taxon>
        <taxon>Rhabditina</taxon>
        <taxon>Rhabditomorpha</taxon>
        <taxon>Rhabditoidea</taxon>
        <taxon>Rhabditidae</taxon>
        <taxon>Diploscapter</taxon>
    </lineage>
</organism>
<name>A0A2A2KHQ1_9BILA</name>
<feature type="region of interest" description="Disordered" evidence="1">
    <location>
        <begin position="43"/>
        <end position="156"/>
    </location>
</feature>
<feature type="compositionally biased region" description="Basic and acidic residues" evidence="1">
    <location>
        <begin position="61"/>
        <end position="106"/>
    </location>
</feature>